<keyword evidence="1" id="KW-0479">Metal-binding</keyword>
<dbReference type="Proteomes" id="UP000886595">
    <property type="component" value="Unassembled WGS sequence"/>
</dbReference>
<dbReference type="PROSITE" id="PS50089">
    <property type="entry name" value="ZF_RING_2"/>
    <property type="match status" value="1"/>
</dbReference>
<reference evidence="3 4" key="1">
    <citation type="submission" date="2020-02" db="EMBL/GenBank/DDBJ databases">
        <authorList>
            <person name="Ma Q."/>
            <person name="Huang Y."/>
            <person name="Song X."/>
            <person name="Pei D."/>
        </authorList>
    </citation>
    <scope>NUCLEOTIDE SEQUENCE [LARGE SCALE GENOMIC DNA]</scope>
    <source>
        <strain evidence="3">Sxm20200214</strain>
        <tissue evidence="3">Leaf</tissue>
    </source>
</reference>
<dbReference type="Pfam" id="PF13639">
    <property type="entry name" value="zf-RING_2"/>
    <property type="match status" value="1"/>
</dbReference>
<keyword evidence="4" id="KW-1185">Reference proteome</keyword>
<feature type="domain" description="RING-type" evidence="2">
    <location>
        <begin position="48"/>
        <end position="89"/>
    </location>
</feature>
<evidence type="ECO:0000259" key="2">
    <source>
        <dbReference type="PROSITE" id="PS50089"/>
    </source>
</evidence>
<name>A0A8X7VAE0_BRACI</name>
<sequence>MLSIHVRSLLSIKDFNPKATNRIDLDVALIDLQGSVIEPTPEEAGEVCTIFQDKFIGTGVVNSLRCNYRYHHLCIVEWIRHNLSCPTCRDTLEYVIDFLT</sequence>
<evidence type="ECO:0000313" key="4">
    <source>
        <dbReference type="Proteomes" id="UP000886595"/>
    </source>
</evidence>
<dbReference type="Gene3D" id="3.30.40.10">
    <property type="entry name" value="Zinc/RING finger domain, C3HC4 (zinc finger)"/>
    <property type="match status" value="1"/>
</dbReference>
<dbReference type="InterPro" id="IPR001841">
    <property type="entry name" value="Znf_RING"/>
</dbReference>
<dbReference type="SUPFAM" id="SSF57850">
    <property type="entry name" value="RING/U-box"/>
    <property type="match status" value="1"/>
</dbReference>
<dbReference type="InterPro" id="IPR013083">
    <property type="entry name" value="Znf_RING/FYVE/PHD"/>
</dbReference>
<dbReference type="GO" id="GO:0008270">
    <property type="term" value="F:zinc ion binding"/>
    <property type="evidence" value="ECO:0007669"/>
    <property type="project" value="UniProtKB-KW"/>
</dbReference>
<dbReference type="AlphaFoldDB" id="A0A8X7VAE0"/>
<gene>
    <name evidence="3" type="ORF">Bca52824_026969</name>
</gene>
<comment type="caution">
    <text evidence="3">The sequence shown here is derived from an EMBL/GenBank/DDBJ whole genome shotgun (WGS) entry which is preliminary data.</text>
</comment>
<evidence type="ECO:0000256" key="1">
    <source>
        <dbReference type="PROSITE-ProRule" id="PRU00175"/>
    </source>
</evidence>
<evidence type="ECO:0000313" key="3">
    <source>
        <dbReference type="EMBL" id="KAG2307221.1"/>
    </source>
</evidence>
<organism evidence="3 4">
    <name type="scientific">Brassica carinata</name>
    <name type="common">Ethiopian mustard</name>
    <name type="synonym">Abyssinian cabbage</name>
    <dbReference type="NCBI Taxonomy" id="52824"/>
    <lineage>
        <taxon>Eukaryota</taxon>
        <taxon>Viridiplantae</taxon>
        <taxon>Streptophyta</taxon>
        <taxon>Embryophyta</taxon>
        <taxon>Tracheophyta</taxon>
        <taxon>Spermatophyta</taxon>
        <taxon>Magnoliopsida</taxon>
        <taxon>eudicotyledons</taxon>
        <taxon>Gunneridae</taxon>
        <taxon>Pentapetalae</taxon>
        <taxon>rosids</taxon>
        <taxon>malvids</taxon>
        <taxon>Brassicales</taxon>
        <taxon>Brassicaceae</taxon>
        <taxon>Brassiceae</taxon>
        <taxon>Brassica</taxon>
    </lineage>
</organism>
<protein>
    <recommendedName>
        <fullName evidence="2">RING-type domain-containing protein</fullName>
    </recommendedName>
</protein>
<keyword evidence="1" id="KW-0863">Zinc-finger</keyword>
<accession>A0A8X7VAE0</accession>
<dbReference type="OrthoDB" id="9984778at2759"/>
<dbReference type="EMBL" id="JAAMPC010000006">
    <property type="protein sequence ID" value="KAG2307221.1"/>
    <property type="molecule type" value="Genomic_DNA"/>
</dbReference>
<proteinExistence type="predicted"/>
<keyword evidence="1" id="KW-0862">Zinc</keyword>